<comment type="caution">
    <text evidence="1">The sequence shown here is derived from an EMBL/GenBank/DDBJ whole genome shotgun (WGS) entry which is preliminary data.</text>
</comment>
<evidence type="ECO:0000313" key="1">
    <source>
        <dbReference type="EMBL" id="MFD2866697.1"/>
    </source>
</evidence>
<sequence length="140" mass="15947">MSIYESGRLGQTLNCYFWLANVVLLKTLESYYLSKPEPYQSCLLALRDIVLSANSAIIHERKYQIPFFTYKGKKLGYLWLNGKKLMVAFCEDKSLQAVAPGIKAKDKYQSVRIDPNADIPVDWLLQTLSNYIALIDTTGN</sequence>
<reference evidence="2" key="1">
    <citation type="journal article" date="2019" name="Int. J. Syst. Evol. Microbiol.">
        <title>The Global Catalogue of Microorganisms (GCM) 10K type strain sequencing project: providing services to taxonomists for standard genome sequencing and annotation.</title>
        <authorList>
            <consortium name="The Broad Institute Genomics Platform"/>
            <consortium name="The Broad Institute Genome Sequencing Center for Infectious Disease"/>
            <person name="Wu L."/>
            <person name="Ma J."/>
        </authorList>
    </citation>
    <scope>NUCLEOTIDE SEQUENCE [LARGE SCALE GENOMIC DNA]</scope>
    <source>
        <strain evidence="2">KCTC 52232</strain>
    </source>
</reference>
<name>A0ABW5XUT0_9SPHI</name>
<dbReference type="Proteomes" id="UP001597601">
    <property type="component" value="Unassembled WGS sequence"/>
</dbReference>
<dbReference type="RefSeq" id="WP_377130340.1">
    <property type="nucleotide sequence ID" value="NZ_JBHUON010000032.1"/>
</dbReference>
<gene>
    <name evidence="1" type="ORF">ACFSYC_18525</name>
</gene>
<protein>
    <submittedName>
        <fullName evidence="1">DUF1801 domain-containing protein</fullName>
    </submittedName>
</protein>
<dbReference type="Gene3D" id="3.90.1150.200">
    <property type="match status" value="1"/>
</dbReference>
<dbReference type="EMBL" id="JBHUON010000032">
    <property type="protein sequence ID" value="MFD2866697.1"/>
    <property type="molecule type" value="Genomic_DNA"/>
</dbReference>
<dbReference type="SUPFAM" id="SSF159888">
    <property type="entry name" value="YdhG-like"/>
    <property type="match status" value="1"/>
</dbReference>
<proteinExistence type="predicted"/>
<keyword evidence="2" id="KW-1185">Reference proteome</keyword>
<accession>A0ABW5XUT0</accession>
<organism evidence="1 2">
    <name type="scientific">Mucilaginibacter antarcticus</name>
    <dbReference type="NCBI Taxonomy" id="1855725"/>
    <lineage>
        <taxon>Bacteria</taxon>
        <taxon>Pseudomonadati</taxon>
        <taxon>Bacteroidota</taxon>
        <taxon>Sphingobacteriia</taxon>
        <taxon>Sphingobacteriales</taxon>
        <taxon>Sphingobacteriaceae</taxon>
        <taxon>Mucilaginibacter</taxon>
    </lineage>
</organism>
<evidence type="ECO:0000313" key="2">
    <source>
        <dbReference type="Proteomes" id="UP001597601"/>
    </source>
</evidence>